<dbReference type="PANTHER" id="PTHR23514">
    <property type="entry name" value="BYPASS OF STOP CODON PROTEIN 6"/>
    <property type="match status" value="1"/>
</dbReference>
<accession>A0A1I2C800</accession>
<dbReference type="PROSITE" id="PS50850">
    <property type="entry name" value="MFS"/>
    <property type="match status" value="1"/>
</dbReference>
<feature type="transmembrane region" description="Helical" evidence="5">
    <location>
        <begin position="152"/>
        <end position="171"/>
    </location>
</feature>
<dbReference type="InterPro" id="IPR051788">
    <property type="entry name" value="MFS_Transporter"/>
</dbReference>
<feature type="transmembrane region" description="Helical" evidence="5">
    <location>
        <begin position="177"/>
        <end position="197"/>
    </location>
</feature>
<evidence type="ECO:0000313" key="7">
    <source>
        <dbReference type="EMBL" id="SFE63810.1"/>
    </source>
</evidence>
<keyword evidence="2 5" id="KW-0812">Transmembrane</keyword>
<dbReference type="GO" id="GO:0022857">
    <property type="term" value="F:transmembrane transporter activity"/>
    <property type="evidence" value="ECO:0007669"/>
    <property type="project" value="InterPro"/>
</dbReference>
<comment type="subcellular location">
    <subcellularLocation>
        <location evidence="1">Cell membrane</location>
        <topology evidence="1">Multi-pass membrane protein</topology>
    </subcellularLocation>
</comment>
<evidence type="ECO:0000256" key="1">
    <source>
        <dbReference type="ARBA" id="ARBA00004651"/>
    </source>
</evidence>
<evidence type="ECO:0000256" key="5">
    <source>
        <dbReference type="SAM" id="Phobius"/>
    </source>
</evidence>
<dbReference type="CDD" id="cd17393">
    <property type="entry name" value="MFS_MosC_like"/>
    <property type="match status" value="1"/>
</dbReference>
<sequence>MKSAAAGEAASSGGDRARRVRRAHLAIAVAFAVHGAASGTFATRIPWIKDHLDLGPGALGLALACPAIGSSLMMPLAGRLMHRLGSRTALRVLLGLWTAVLALPALAPGLPWLCLTLLAFGASAGMADVVMNALGIEVEQRKGKSIMSGLHGMWSVGTLIGAAIGVPAAHAGLDGRIHLGAMAALLLVASYVVCAWVPDVHPEAGEDAPPRFALPPRAALVIGAIGFCGVFAEGGSSDWCAVYLRDVAGASPGVAAVAYTAFSCTMATARLLGDLAVRRLGAVTTLRSGGVLATCGGLLVVLSHAPAPAIAGFALLGIGISVVVPLCFAAAGRSGPNPSQAIAGVATVTYTSGLVAPAAIGGIAGASSLTVSFALVTVLTLGLVLGAGVVRPRPVAGGGEVAGAQGAARGVPAATADVTAD</sequence>
<dbReference type="EMBL" id="FONG01000004">
    <property type="protein sequence ID" value="SFE63810.1"/>
    <property type="molecule type" value="Genomic_DNA"/>
</dbReference>
<feature type="domain" description="Major facilitator superfamily (MFS) profile" evidence="6">
    <location>
        <begin position="23"/>
        <end position="395"/>
    </location>
</feature>
<keyword evidence="3 5" id="KW-1133">Transmembrane helix</keyword>
<feature type="transmembrane region" description="Helical" evidence="5">
    <location>
        <begin position="25"/>
        <end position="45"/>
    </location>
</feature>
<dbReference type="RefSeq" id="WP_093712851.1">
    <property type="nucleotide sequence ID" value="NZ_FONG01000004.1"/>
</dbReference>
<feature type="transmembrane region" description="Helical" evidence="5">
    <location>
        <begin position="369"/>
        <end position="390"/>
    </location>
</feature>
<evidence type="ECO:0000256" key="3">
    <source>
        <dbReference type="ARBA" id="ARBA00022989"/>
    </source>
</evidence>
<feature type="transmembrane region" description="Helical" evidence="5">
    <location>
        <begin position="57"/>
        <end position="77"/>
    </location>
</feature>
<reference evidence="7 8" key="1">
    <citation type="submission" date="2016-10" db="EMBL/GenBank/DDBJ databases">
        <authorList>
            <person name="de Groot N.N."/>
        </authorList>
    </citation>
    <scope>NUCLEOTIDE SEQUENCE [LARGE SCALE GENOMIC DNA]</scope>
    <source>
        <strain evidence="7 8">CGMCC 4.3510</strain>
    </source>
</reference>
<feature type="transmembrane region" description="Helical" evidence="5">
    <location>
        <begin position="218"/>
        <end position="236"/>
    </location>
</feature>
<dbReference type="SUPFAM" id="SSF103473">
    <property type="entry name" value="MFS general substrate transporter"/>
    <property type="match status" value="1"/>
</dbReference>
<dbReference type="InterPro" id="IPR036259">
    <property type="entry name" value="MFS_trans_sf"/>
</dbReference>
<feature type="transmembrane region" description="Helical" evidence="5">
    <location>
        <begin position="309"/>
        <end position="329"/>
    </location>
</feature>
<dbReference type="InterPro" id="IPR011701">
    <property type="entry name" value="MFS"/>
</dbReference>
<evidence type="ECO:0000259" key="6">
    <source>
        <dbReference type="PROSITE" id="PS50850"/>
    </source>
</evidence>
<dbReference type="Proteomes" id="UP000199323">
    <property type="component" value="Unassembled WGS sequence"/>
</dbReference>
<protein>
    <submittedName>
        <fullName evidence="7">Predicted arabinose efflux permease, MFS family</fullName>
    </submittedName>
</protein>
<evidence type="ECO:0000313" key="8">
    <source>
        <dbReference type="Proteomes" id="UP000199323"/>
    </source>
</evidence>
<organism evidence="7 8">
    <name type="scientific">Actinacidiphila alni</name>
    <dbReference type="NCBI Taxonomy" id="380248"/>
    <lineage>
        <taxon>Bacteria</taxon>
        <taxon>Bacillati</taxon>
        <taxon>Actinomycetota</taxon>
        <taxon>Actinomycetes</taxon>
        <taxon>Kitasatosporales</taxon>
        <taxon>Streptomycetaceae</taxon>
        <taxon>Actinacidiphila</taxon>
    </lineage>
</organism>
<evidence type="ECO:0000256" key="2">
    <source>
        <dbReference type="ARBA" id="ARBA00022692"/>
    </source>
</evidence>
<keyword evidence="8" id="KW-1185">Reference proteome</keyword>
<feature type="transmembrane region" description="Helical" evidence="5">
    <location>
        <begin position="341"/>
        <end position="363"/>
    </location>
</feature>
<dbReference type="OrthoDB" id="151222at2"/>
<feature type="transmembrane region" description="Helical" evidence="5">
    <location>
        <begin position="89"/>
        <end position="106"/>
    </location>
</feature>
<dbReference type="STRING" id="380248.SAMN05216251_104165"/>
<dbReference type="Gene3D" id="1.20.1250.20">
    <property type="entry name" value="MFS general substrate transporter like domains"/>
    <property type="match status" value="2"/>
</dbReference>
<proteinExistence type="predicted"/>
<feature type="transmembrane region" description="Helical" evidence="5">
    <location>
        <begin position="285"/>
        <end position="303"/>
    </location>
</feature>
<dbReference type="InterPro" id="IPR020846">
    <property type="entry name" value="MFS_dom"/>
</dbReference>
<gene>
    <name evidence="7" type="ORF">SAMN05216251_104165</name>
</gene>
<name>A0A1I2C800_9ACTN</name>
<dbReference type="Pfam" id="PF07690">
    <property type="entry name" value="MFS_1"/>
    <property type="match status" value="1"/>
</dbReference>
<keyword evidence="4 5" id="KW-0472">Membrane</keyword>
<feature type="transmembrane region" description="Helical" evidence="5">
    <location>
        <begin position="256"/>
        <end position="273"/>
    </location>
</feature>
<evidence type="ECO:0000256" key="4">
    <source>
        <dbReference type="ARBA" id="ARBA00023136"/>
    </source>
</evidence>
<dbReference type="GO" id="GO:0005886">
    <property type="term" value="C:plasma membrane"/>
    <property type="evidence" value="ECO:0007669"/>
    <property type="project" value="UniProtKB-SubCell"/>
</dbReference>
<dbReference type="PANTHER" id="PTHR23514:SF13">
    <property type="entry name" value="INNER MEMBRANE PROTEIN YBJJ"/>
    <property type="match status" value="1"/>
</dbReference>
<dbReference type="AlphaFoldDB" id="A0A1I2C800"/>